<gene>
    <name evidence="2" type="ORF">GCM10009105_12460</name>
</gene>
<evidence type="ECO:0008006" key="4">
    <source>
        <dbReference type="Google" id="ProtNLM"/>
    </source>
</evidence>
<dbReference type="EMBL" id="BAAAEU010000006">
    <property type="protein sequence ID" value="GAA0710902.1"/>
    <property type="molecule type" value="Genomic_DNA"/>
</dbReference>
<organism evidence="2 3">
    <name type="scientific">Dokdonella soli</name>
    <dbReference type="NCBI Taxonomy" id="529810"/>
    <lineage>
        <taxon>Bacteria</taxon>
        <taxon>Pseudomonadati</taxon>
        <taxon>Pseudomonadota</taxon>
        <taxon>Gammaproteobacteria</taxon>
        <taxon>Lysobacterales</taxon>
        <taxon>Rhodanobacteraceae</taxon>
        <taxon>Dokdonella</taxon>
    </lineage>
</organism>
<keyword evidence="1" id="KW-0732">Signal</keyword>
<keyword evidence="3" id="KW-1185">Reference proteome</keyword>
<proteinExistence type="predicted"/>
<dbReference type="Pfam" id="PF11006">
    <property type="entry name" value="DUF2845"/>
    <property type="match status" value="2"/>
</dbReference>
<evidence type="ECO:0000313" key="3">
    <source>
        <dbReference type="Proteomes" id="UP001501523"/>
    </source>
</evidence>
<reference evidence="2 3" key="1">
    <citation type="journal article" date="2019" name="Int. J. Syst. Evol. Microbiol.">
        <title>The Global Catalogue of Microorganisms (GCM) 10K type strain sequencing project: providing services to taxonomists for standard genome sequencing and annotation.</title>
        <authorList>
            <consortium name="The Broad Institute Genomics Platform"/>
            <consortium name="The Broad Institute Genome Sequencing Center for Infectious Disease"/>
            <person name="Wu L."/>
            <person name="Ma J."/>
        </authorList>
    </citation>
    <scope>NUCLEOTIDE SEQUENCE [LARGE SCALE GENOMIC DNA]</scope>
    <source>
        <strain evidence="2 3">JCM 15421</strain>
    </source>
</reference>
<evidence type="ECO:0000256" key="1">
    <source>
        <dbReference type="SAM" id="SignalP"/>
    </source>
</evidence>
<dbReference type="InterPro" id="IPR021268">
    <property type="entry name" value="DUF2845"/>
</dbReference>
<dbReference type="RefSeq" id="WP_343788281.1">
    <property type="nucleotide sequence ID" value="NZ_BAAAEU010000006.1"/>
</dbReference>
<sequence>MRRHLLPIIVLLLASPSAFAMRCGNRLVSDGAQDFQVRERCGEPFWTDRYTNIEVIGANGPLERQRSLQFDVWYYNFGPRQLMRRLVFREGVLLREDALGYGVDAIGSDCNPNRLADGLSSGELVARCGEPASRRDLSETIVRRPAPGVELWRDHRREEWVYDFGDNRLVRIVRIVRLSDGRVSGVDAVSR</sequence>
<comment type="caution">
    <text evidence="2">The sequence shown here is derived from an EMBL/GenBank/DDBJ whole genome shotgun (WGS) entry which is preliminary data.</text>
</comment>
<feature type="chain" id="PRO_5045547764" description="DUF2845 domain-containing protein" evidence="1">
    <location>
        <begin position="21"/>
        <end position="191"/>
    </location>
</feature>
<protein>
    <recommendedName>
        <fullName evidence="4">DUF2845 domain-containing protein</fullName>
    </recommendedName>
</protein>
<name>A0ABN1IER7_9GAMM</name>
<dbReference type="Proteomes" id="UP001501523">
    <property type="component" value="Unassembled WGS sequence"/>
</dbReference>
<accession>A0ABN1IER7</accession>
<feature type="signal peptide" evidence="1">
    <location>
        <begin position="1"/>
        <end position="20"/>
    </location>
</feature>
<evidence type="ECO:0000313" key="2">
    <source>
        <dbReference type="EMBL" id="GAA0710902.1"/>
    </source>
</evidence>